<dbReference type="InterPro" id="IPR045494">
    <property type="entry name" value="DUF6436"/>
</dbReference>
<organism evidence="2 3">
    <name type="scientific">Mucilaginibacter pedocola</name>
    <dbReference type="NCBI Taxonomy" id="1792845"/>
    <lineage>
        <taxon>Bacteria</taxon>
        <taxon>Pseudomonadati</taxon>
        <taxon>Bacteroidota</taxon>
        <taxon>Sphingobacteriia</taxon>
        <taxon>Sphingobacteriales</taxon>
        <taxon>Sphingobacteriaceae</taxon>
        <taxon>Mucilaginibacter</taxon>
    </lineage>
</organism>
<evidence type="ECO:0000259" key="1">
    <source>
        <dbReference type="PROSITE" id="PS51352"/>
    </source>
</evidence>
<dbReference type="EMBL" id="MBTF01000012">
    <property type="protein sequence ID" value="OOQ59650.1"/>
    <property type="molecule type" value="Genomic_DNA"/>
</dbReference>
<dbReference type="RefSeq" id="WP_078348400.1">
    <property type="nucleotide sequence ID" value="NZ_MBTF01000012.1"/>
</dbReference>
<name>A0A1S9PFC6_9SPHI</name>
<dbReference type="Proteomes" id="UP000189739">
    <property type="component" value="Unassembled WGS sequence"/>
</dbReference>
<proteinExistence type="predicted"/>
<dbReference type="Gene3D" id="3.40.30.10">
    <property type="entry name" value="Glutaredoxin"/>
    <property type="match status" value="1"/>
</dbReference>
<evidence type="ECO:0000313" key="3">
    <source>
        <dbReference type="Proteomes" id="UP000189739"/>
    </source>
</evidence>
<dbReference type="OrthoDB" id="8897581at2"/>
<dbReference type="InterPro" id="IPR013766">
    <property type="entry name" value="Thioredoxin_domain"/>
</dbReference>
<keyword evidence="3" id="KW-1185">Reference proteome</keyword>
<dbReference type="SUPFAM" id="SSF52833">
    <property type="entry name" value="Thioredoxin-like"/>
    <property type="match status" value="1"/>
</dbReference>
<dbReference type="AlphaFoldDB" id="A0A1S9PFC6"/>
<evidence type="ECO:0000313" key="2">
    <source>
        <dbReference type="EMBL" id="OOQ59650.1"/>
    </source>
</evidence>
<dbReference type="STRING" id="1792845.BC343_05665"/>
<sequence length="198" mass="22515">MKKLLVIVWIVLLFSVVGALFWYNELQYQLPTPVPQNYKPVKPGELVKLGPEFSAGLHKPLFLHFFNPACPCSKFNIKMFKSLVAEYGKKVDFKIVVISDKDYDEDEIQEKFGLDIPVTFDHSLAAKCGVYSTPQVALINADSKLYYRGNYNITRYCTDEKTNFAKQAINGLLINNDKLTFGKLALTSYGCKLTDCKY</sequence>
<feature type="domain" description="Thioredoxin" evidence="1">
    <location>
        <begin position="28"/>
        <end position="170"/>
    </location>
</feature>
<reference evidence="2 3" key="1">
    <citation type="submission" date="2016-07" db="EMBL/GenBank/DDBJ databases">
        <title>Genomic analysis of zinc-resistant bacterium Mucilaginibacter pedocola TBZ30.</title>
        <authorList>
            <person name="Huang J."/>
            <person name="Tang J."/>
        </authorList>
    </citation>
    <scope>NUCLEOTIDE SEQUENCE [LARGE SCALE GENOMIC DNA]</scope>
    <source>
        <strain evidence="2 3">TBZ30</strain>
    </source>
</reference>
<gene>
    <name evidence="2" type="ORF">BC343_05665</name>
</gene>
<dbReference type="InterPro" id="IPR036249">
    <property type="entry name" value="Thioredoxin-like_sf"/>
</dbReference>
<comment type="caution">
    <text evidence="2">The sequence shown here is derived from an EMBL/GenBank/DDBJ whole genome shotgun (WGS) entry which is preliminary data.</text>
</comment>
<accession>A0A1S9PFC6</accession>
<dbReference type="Pfam" id="PF20029">
    <property type="entry name" value="DUF6436"/>
    <property type="match status" value="1"/>
</dbReference>
<dbReference type="PROSITE" id="PS51352">
    <property type="entry name" value="THIOREDOXIN_2"/>
    <property type="match status" value="1"/>
</dbReference>
<protein>
    <submittedName>
        <fullName evidence="2">AhpC/TSA family protein</fullName>
    </submittedName>
</protein>